<dbReference type="FunFam" id="1.10.8.60:FF:000159">
    <property type="entry name" value="p-loop containing nucleoside triphosphate hydrolase protein"/>
    <property type="match status" value="1"/>
</dbReference>
<dbReference type="PRINTS" id="PR00819">
    <property type="entry name" value="CBXCFQXSUPER"/>
</dbReference>
<dbReference type="InterPro" id="IPR003959">
    <property type="entry name" value="ATPase_AAA_core"/>
</dbReference>
<comment type="caution">
    <text evidence="8">The sequence shown here is derived from an EMBL/GenBank/DDBJ whole genome shotgun (WGS) entry which is preliminary data.</text>
</comment>
<feature type="region of interest" description="Disordered" evidence="6">
    <location>
        <begin position="2121"/>
        <end position="2206"/>
    </location>
</feature>
<dbReference type="GO" id="GO:0005524">
    <property type="term" value="F:ATP binding"/>
    <property type="evidence" value="ECO:0007669"/>
    <property type="project" value="UniProtKB-KW"/>
</dbReference>
<protein>
    <submittedName>
        <fullName evidence="8">NFX1-type zinc finger-containing protein 1</fullName>
    </submittedName>
</protein>
<keyword evidence="2" id="KW-0547">Nucleotide-binding</keyword>
<dbReference type="CDD" id="cd17936">
    <property type="entry name" value="EEXXEc_NFX1"/>
    <property type="match status" value="1"/>
</dbReference>
<dbReference type="InterPro" id="IPR047187">
    <property type="entry name" value="SF1_C_Upf1"/>
</dbReference>
<feature type="domain" description="AAA+ ATPase" evidence="7">
    <location>
        <begin position="496"/>
        <end position="903"/>
    </location>
</feature>
<dbReference type="SUPFAM" id="SSF52540">
    <property type="entry name" value="P-loop containing nucleoside triphosphate hydrolases"/>
    <property type="match status" value="4"/>
</dbReference>
<reference evidence="8" key="1">
    <citation type="journal article" date="2021" name="J Fungi (Basel)">
        <title>Genomic and Metabolomic Analyses of the Marine Fungus Emericellopsis cladophorae: Insights into Saltwater Adaptability Mechanisms and Its Biosynthetic Potential.</title>
        <authorList>
            <person name="Goncalves M.F.M."/>
            <person name="Hilario S."/>
            <person name="Van de Peer Y."/>
            <person name="Esteves A.C."/>
            <person name="Alves A."/>
        </authorList>
    </citation>
    <scope>NUCLEOTIDE SEQUENCE</scope>
    <source>
        <strain evidence="8">MUM 19.33</strain>
    </source>
</reference>
<evidence type="ECO:0000313" key="8">
    <source>
        <dbReference type="EMBL" id="KAI6780503.1"/>
    </source>
</evidence>
<dbReference type="SMART" id="SM00382">
    <property type="entry name" value="AAA"/>
    <property type="match status" value="4"/>
</dbReference>
<keyword evidence="3" id="KW-0378">Hydrolase</keyword>
<evidence type="ECO:0000256" key="5">
    <source>
        <dbReference type="SAM" id="Coils"/>
    </source>
</evidence>
<keyword evidence="5" id="KW-0175">Coiled coil</keyword>
<feature type="compositionally biased region" description="Polar residues" evidence="6">
    <location>
        <begin position="2157"/>
        <end position="2168"/>
    </location>
</feature>
<dbReference type="OrthoDB" id="2423195at2759"/>
<dbReference type="CDD" id="cd06008">
    <property type="entry name" value="NF-X1-zinc-finger"/>
    <property type="match status" value="1"/>
</dbReference>
<feature type="compositionally biased region" description="Acidic residues" evidence="6">
    <location>
        <begin position="2176"/>
        <end position="2188"/>
    </location>
</feature>
<feature type="compositionally biased region" description="Low complexity" evidence="6">
    <location>
        <begin position="1237"/>
        <end position="1246"/>
    </location>
</feature>
<dbReference type="InterPro" id="IPR003593">
    <property type="entry name" value="AAA+_ATPase"/>
</dbReference>
<dbReference type="Pfam" id="PF17866">
    <property type="entry name" value="AAA_lid_6"/>
    <property type="match status" value="1"/>
</dbReference>
<dbReference type="CDD" id="cd18808">
    <property type="entry name" value="SF1_C_Upf1"/>
    <property type="match status" value="1"/>
</dbReference>
<feature type="domain" description="AAA+ ATPase" evidence="7">
    <location>
        <begin position="1606"/>
        <end position="1727"/>
    </location>
</feature>
<dbReference type="RefSeq" id="XP_051361359.1">
    <property type="nucleotide sequence ID" value="XM_051507398.1"/>
</dbReference>
<accession>A0A9P9XZL8</accession>
<feature type="coiled-coil region" evidence="5">
    <location>
        <begin position="2214"/>
        <end position="2244"/>
    </location>
</feature>
<dbReference type="InterPro" id="IPR000641">
    <property type="entry name" value="CbxX/CfxQ"/>
</dbReference>
<dbReference type="GeneID" id="75826664"/>
<comment type="similarity">
    <text evidence="1">Belongs to the CbxX/CfxQ family.</text>
</comment>
<keyword evidence="4" id="KW-0067">ATP-binding</keyword>
<dbReference type="Pfam" id="PF13086">
    <property type="entry name" value="AAA_11"/>
    <property type="match status" value="1"/>
</dbReference>
<evidence type="ECO:0000313" key="9">
    <source>
        <dbReference type="Proteomes" id="UP001055219"/>
    </source>
</evidence>
<organism evidence="8 9">
    <name type="scientific">Emericellopsis cladophorae</name>
    <dbReference type="NCBI Taxonomy" id="2686198"/>
    <lineage>
        <taxon>Eukaryota</taxon>
        <taxon>Fungi</taxon>
        <taxon>Dikarya</taxon>
        <taxon>Ascomycota</taxon>
        <taxon>Pezizomycotina</taxon>
        <taxon>Sordariomycetes</taxon>
        <taxon>Hypocreomycetidae</taxon>
        <taxon>Hypocreales</taxon>
        <taxon>Bionectriaceae</taxon>
        <taxon>Emericellopsis</taxon>
    </lineage>
</organism>
<dbReference type="PANTHER" id="PTHR43392">
    <property type="entry name" value="AAA-TYPE ATPASE FAMILY PROTEIN / ANKYRIN REPEAT FAMILY PROTEIN"/>
    <property type="match status" value="1"/>
</dbReference>
<dbReference type="FunFam" id="3.40.50.300:FF:000216">
    <property type="entry name" value="Type VII secretion ATPase EccA"/>
    <property type="match status" value="3"/>
</dbReference>
<dbReference type="GO" id="GO:0016887">
    <property type="term" value="F:ATP hydrolysis activity"/>
    <property type="evidence" value="ECO:0007669"/>
    <property type="project" value="InterPro"/>
</dbReference>
<evidence type="ECO:0000256" key="2">
    <source>
        <dbReference type="ARBA" id="ARBA00022741"/>
    </source>
</evidence>
<dbReference type="InterPro" id="IPR027417">
    <property type="entry name" value="P-loop_NTPase"/>
</dbReference>
<dbReference type="EMBL" id="JAGIXG020000031">
    <property type="protein sequence ID" value="KAI6780503.1"/>
    <property type="molecule type" value="Genomic_DNA"/>
</dbReference>
<evidence type="ECO:0000256" key="6">
    <source>
        <dbReference type="SAM" id="MobiDB-lite"/>
    </source>
</evidence>
<dbReference type="InterPro" id="IPR041677">
    <property type="entry name" value="DNA2/NAM7_AAA_11"/>
</dbReference>
<feature type="compositionally biased region" description="Polar residues" evidence="6">
    <location>
        <begin position="1256"/>
        <end position="1266"/>
    </location>
</feature>
<dbReference type="Proteomes" id="UP001055219">
    <property type="component" value="Unassembled WGS sequence"/>
</dbReference>
<keyword evidence="9" id="KW-1185">Reference proteome</keyword>
<dbReference type="FunFam" id="3.40.50.300:FF:001660">
    <property type="entry name" value="NF-X1 finger and helicase protein, putative"/>
    <property type="match status" value="1"/>
</dbReference>
<dbReference type="CDD" id="cd00009">
    <property type="entry name" value="AAA"/>
    <property type="match status" value="2"/>
</dbReference>
<sequence>MKHEAITSQRSLRLQQFLRDSLSGNRSIANSRDAGLFLEAMMDQNAPDSCVERVVGSSSGLAAVRLAVRADMSLPFLSAKTLPFLRYLSAPKLKTLANGEILRTVLEVIVNPITLWKILCDHFKAAELGTEQLHGFVWLACELVASPTTTEEDIDSDLRLIADSPQVKDSEDPSLRQLGYRIKHALDLRGQPQTSNHAQMDGPGGRHDNDHADFRKVRIYPTRDELLSHSSPYYLTADEVQQADTASRAHVHLDNQFRLLREDMLAELRQDLQSVKKSNGSRRRSLVLGGLVAHGIHATDTGAARFHKCSLAVECSSGLESLMKKSKDERKKFLTEEHAFLKDQSFGALCHNGEILAFAFVHRNVDMLAQSPPVIVLRFTDSHALKTALVSLQPALGLSSNITFVLVDTPVFAYEPVLDRLQQISEIPLRQHLFDDPASISHVTPVSDDLERRVTQMREMAERIADDQVVSWPRKKAADKIEVDQAQLNSILNGLSQAVALIQGPPGTGKSFIGAEIARLLHGLSEQRILVLSYTNHALNQYTEDLLDAGIPEKQIVRLGSRRKCTERTLPLLLSNMGARTKLNQNAWAKVNSLKIDAGDFAIDIEVLFQRYMGISCGWIELSGYLEFATEDSEFYDALRTPMCHDEWKKVGKKGKKIGPDYLYGRWISGKGAGVFKDAVQSWPHIWDLPKATRREHRDRWVRAMLTETAESLAHRVDMLDSKVDKIETCFREGDVRTVQDMRVMALTTTGASKYSNLVQAFKPDIIIAEEAGEILESHILTAMTPSVRQLILIGDHKQLRPKVNNYSLSVEGNNGFDLNRSLFERLILLGMPHTVLRKQHRMAPDLSVYARQLTYPELLDAPKTHDREPPRGLCNRVIFASHDKPESAEERVSDRADAGAKGSKSNAFEAEMVMRCCKYMGQQGYSSEQIVILTPYLGQLRALMDVLRKNKHDPQMSELDRFELLRAGLLTHAEVKADKKPIRISTIDNYQGEESDIVITSLTRSNSRGDIGFLSAPERLNVLITRARHGMIMFGNMGTFKESKRGKAVWEPFFDMLKTRGCLYDGLPVQCDRHPDRKALVQSPADFTTMCPDGGCTEVCDALLSCRVHKCRSRCHRVSNHAEVQCNQLVRKTCDRGHETKTPCRRQSDGCRQCAEEDAETERRIQRDIALESERLKKQEAYLKELKEIEDELDHQRRAIKYATEEDEQKIAIAQRKKDLAALQKTQERLRAQKEQQQQQQQQQQAAPGSGSDTGGSAQPPSENRASWDAETANGEWERMKSIEGAQSAALDTLMSLIGLEEVKKEFISIKTKVDTALRQGVSLSSERLSCSLLGNPGTGKTTVARVYADFLSSIGAIPGAAFEETTGASLANKGVAGCRKMIDSMLEEGGGVVFIDEAYQLSSGNNPGGASVLDFLLAEVENHRGKLVFVLAGYARPMEGFFSHNPGIPSRFPIEMRFADYTDDELLQIFNRGIHKRFNGKMACEEGHQGLYCRIVARRVGYGRDKEGFGNARAVENTINIIYKRQVNRLRRERSQGKQPDDFLLTKQDLIGPAPDDILSECTAWKKLQDLWGLPSVKRSVQSLMDSIRENYKRELAEKPRVAYSLNKVFLGNPGTGKTTVAKLYGEILATLGLLSKGEVVVRTPADFIGGALGQSEQQTKGILAAALGKVLVIDEAYGLHDGSGQGGGGGSRDPYKTSVIDTIVAEVQSVPGDDRCVLLLGYKDQMESMFQNVNPGLSRRFPLATAFVFDDFSDAELSQILDSKIEQQGFRATGQARDVAMDLLGRARNRPNFGNAGEIDIILDAAKHRWQARRSQDKSHKANDLLEASDFDEHFDRAQSADTNIQKLFEGTVGHDALVARLVGYQATYKSVKALGLDPKESIPFTFLFRGAPGTGKTTVAKKMGKVFYDMGFLATAEVEECSVTDLVGQYVGQTGPKVQQMLDRALGRVLFVDEAYRLGEGAFGREALDELVDCLTKARYQKKLIVILAGYEREMNRLMDVNPGLTSRFPEVVDFRDLGPAECRALLHVLLTKRQKLLAKKGWVLDLEVLCHSSEALCSSMTRHFEALMQQSSWANARDVTTLAEKIFNRVIQSAAGTDMRHLALEEAMVMQELQTMQDERQSRVESLRQAVPQVGDAGRVAMPQPVEERNNAPRTVSATNTTLEAAVAPQEDGEQPGETEAEREEGPGVSPAGAARRDAGVSDAVWAQLQRDREAAVAKEEAYQRLQQEARDARGEEARDRIRRRLVAAEEERQRTRAWQEKLFAHGVCPVGYQWIPQAGGFRCEGGSHFVSRGELETMFGRELLVNKPLWLPWTHNARGKDRT</sequence>
<dbReference type="Gene3D" id="3.40.50.300">
    <property type="entry name" value="P-loop containing nucleotide triphosphate hydrolases"/>
    <property type="match status" value="5"/>
</dbReference>
<evidence type="ECO:0000256" key="4">
    <source>
        <dbReference type="ARBA" id="ARBA00022840"/>
    </source>
</evidence>
<feature type="region of interest" description="Disordered" evidence="6">
    <location>
        <begin position="192"/>
        <end position="211"/>
    </location>
</feature>
<name>A0A9P9XZL8_9HYPO</name>
<dbReference type="FunFam" id="1.10.8.60:FF:000160">
    <property type="entry name" value="WGS project CABT00000000 data, contig 2.55"/>
    <property type="match status" value="1"/>
</dbReference>
<reference evidence="8" key="2">
    <citation type="submission" date="2022-07" db="EMBL/GenBank/DDBJ databases">
        <authorList>
            <person name="Goncalves M.F.M."/>
            <person name="Hilario S."/>
            <person name="Van De Peer Y."/>
            <person name="Esteves A.C."/>
            <person name="Alves A."/>
        </authorList>
    </citation>
    <scope>NUCLEOTIDE SEQUENCE</scope>
    <source>
        <strain evidence="8">MUM 19.33</strain>
    </source>
</reference>
<dbReference type="Pfam" id="PF13087">
    <property type="entry name" value="AAA_12"/>
    <property type="match status" value="1"/>
</dbReference>
<feature type="domain" description="AAA+ ATPase" evidence="7">
    <location>
        <begin position="1886"/>
        <end position="2023"/>
    </location>
</feature>
<dbReference type="InterPro" id="IPR041679">
    <property type="entry name" value="DNA2/NAM7-like_C"/>
</dbReference>
<dbReference type="Gene3D" id="1.10.8.60">
    <property type="match status" value="2"/>
</dbReference>
<dbReference type="InterPro" id="IPR050773">
    <property type="entry name" value="CbxX/CfxQ_RuBisCO_ESX"/>
</dbReference>
<feature type="region of interest" description="Disordered" evidence="6">
    <location>
        <begin position="1230"/>
        <end position="1271"/>
    </location>
</feature>
<evidence type="ECO:0000259" key="7">
    <source>
        <dbReference type="SMART" id="SM00382"/>
    </source>
</evidence>
<evidence type="ECO:0000256" key="3">
    <source>
        <dbReference type="ARBA" id="ARBA00022806"/>
    </source>
</evidence>
<dbReference type="InterPro" id="IPR041627">
    <property type="entry name" value="AAA_lid_6"/>
</dbReference>
<keyword evidence="3" id="KW-0347">Helicase</keyword>
<dbReference type="GO" id="GO:0004386">
    <property type="term" value="F:helicase activity"/>
    <property type="evidence" value="ECO:0007669"/>
    <property type="project" value="InterPro"/>
</dbReference>
<feature type="domain" description="AAA+ ATPase" evidence="7">
    <location>
        <begin position="1328"/>
        <end position="1462"/>
    </location>
</feature>
<gene>
    <name evidence="8" type="ORF">J7T54_000142</name>
</gene>
<feature type="compositionally biased region" description="Basic and acidic residues" evidence="6">
    <location>
        <begin position="2122"/>
        <end position="2131"/>
    </location>
</feature>
<proteinExistence type="inferred from homology"/>
<dbReference type="PANTHER" id="PTHR43392:SF2">
    <property type="entry name" value="AAA-TYPE ATPASE FAMILY PROTEIN _ ANKYRIN REPEAT FAMILY PROTEIN"/>
    <property type="match status" value="1"/>
</dbReference>
<evidence type="ECO:0000256" key="1">
    <source>
        <dbReference type="ARBA" id="ARBA00010378"/>
    </source>
</evidence>
<dbReference type="Pfam" id="PF00004">
    <property type="entry name" value="AAA"/>
    <property type="match status" value="3"/>
</dbReference>